<organism evidence="1">
    <name type="scientific">Vibrio coralliilyticus</name>
    <dbReference type="NCBI Taxonomy" id="190893"/>
    <lineage>
        <taxon>Bacteria</taxon>
        <taxon>Pseudomonadati</taxon>
        <taxon>Pseudomonadota</taxon>
        <taxon>Gammaproteobacteria</taxon>
        <taxon>Vibrionales</taxon>
        <taxon>Vibrionaceae</taxon>
        <taxon>Vibrio</taxon>
    </lineage>
</organism>
<gene>
    <name evidence="1" type="ORF">TW71_10790</name>
</gene>
<accession>A0A837G725</accession>
<evidence type="ECO:0000313" key="1">
    <source>
        <dbReference type="EMBL" id="KJY73252.1"/>
    </source>
</evidence>
<proteinExistence type="predicted"/>
<dbReference type="AlphaFoldDB" id="A0A837G725"/>
<name>A0A837G725_9VIBR</name>
<sequence length="89" mass="9739">MVEYVAVAIEPLMKSSTGVTFQMMKETPLWMRFKEAPQAIPALPVVSQPNATSARVKTPAGVFLSKSEIHLLSRPMNLACVESASTNYL</sequence>
<protein>
    <submittedName>
        <fullName evidence="1">Uncharacterized protein</fullName>
    </submittedName>
</protein>
<dbReference type="EMBL" id="JXXR01000011">
    <property type="protein sequence ID" value="KJY73252.1"/>
    <property type="molecule type" value="Genomic_DNA"/>
</dbReference>
<comment type="caution">
    <text evidence="1">The sequence shown here is derived from an EMBL/GenBank/DDBJ whole genome shotgun (WGS) entry which is preliminary data.</text>
</comment>
<reference evidence="1" key="1">
    <citation type="journal article" date="2015" name="BMC Genomics">
        <title>Genome mining reveals unlocked bioactive potential of marine Gram-negative bacteria.</title>
        <authorList>
            <person name="Machado H."/>
            <person name="Sonnenschein E.C."/>
            <person name="Melchiorsen J."/>
            <person name="Gram L."/>
        </authorList>
    </citation>
    <scope>NUCLEOTIDE SEQUENCE</scope>
    <source>
        <strain evidence="1">S2052</strain>
    </source>
</reference>